<proteinExistence type="predicted"/>
<gene>
    <name evidence="2" type="ORF">M011DRAFT_462281</name>
</gene>
<dbReference type="AlphaFoldDB" id="A0A6A6UYA3"/>
<feature type="compositionally biased region" description="Basic and acidic residues" evidence="1">
    <location>
        <begin position="66"/>
        <end position="78"/>
    </location>
</feature>
<dbReference type="Proteomes" id="UP000799440">
    <property type="component" value="Unassembled WGS sequence"/>
</dbReference>
<keyword evidence="3" id="KW-1185">Reference proteome</keyword>
<evidence type="ECO:0000313" key="2">
    <source>
        <dbReference type="EMBL" id="KAF2742729.1"/>
    </source>
</evidence>
<organism evidence="2 3">
    <name type="scientific">Sporormia fimetaria CBS 119925</name>
    <dbReference type="NCBI Taxonomy" id="1340428"/>
    <lineage>
        <taxon>Eukaryota</taxon>
        <taxon>Fungi</taxon>
        <taxon>Dikarya</taxon>
        <taxon>Ascomycota</taxon>
        <taxon>Pezizomycotina</taxon>
        <taxon>Dothideomycetes</taxon>
        <taxon>Pleosporomycetidae</taxon>
        <taxon>Pleosporales</taxon>
        <taxon>Sporormiaceae</taxon>
        <taxon>Sporormia</taxon>
    </lineage>
</organism>
<accession>A0A6A6UYA3</accession>
<sequence>MGEGVEYTLGRLTMPARRKHSSDEGTPDTPLSRRLQHHSRNTIDPEAQKPARNSDDETNSQPKNRLRSDSRAKPRRDCGVALQAILTRHSNTSAMAAMNTGNRRIGALDMFPPGRRQRLFESSQLRTLPPD</sequence>
<protein>
    <submittedName>
        <fullName evidence="2">Uncharacterized protein</fullName>
    </submittedName>
</protein>
<dbReference type="EMBL" id="MU006605">
    <property type="protein sequence ID" value="KAF2742729.1"/>
    <property type="molecule type" value="Genomic_DNA"/>
</dbReference>
<name>A0A6A6UYA3_9PLEO</name>
<evidence type="ECO:0000313" key="3">
    <source>
        <dbReference type="Proteomes" id="UP000799440"/>
    </source>
</evidence>
<feature type="region of interest" description="Disordered" evidence="1">
    <location>
        <begin position="1"/>
        <end position="79"/>
    </location>
</feature>
<feature type="compositionally biased region" description="Basic and acidic residues" evidence="1">
    <location>
        <begin position="41"/>
        <end position="55"/>
    </location>
</feature>
<reference evidence="2" key="1">
    <citation type="journal article" date="2020" name="Stud. Mycol.">
        <title>101 Dothideomycetes genomes: a test case for predicting lifestyles and emergence of pathogens.</title>
        <authorList>
            <person name="Haridas S."/>
            <person name="Albert R."/>
            <person name="Binder M."/>
            <person name="Bloem J."/>
            <person name="Labutti K."/>
            <person name="Salamov A."/>
            <person name="Andreopoulos B."/>
            <person name="Baker S."/>
            <person name="Barry K."/>
            <person name="Bills G."/>
            <person name="Bluhm B."/>
            <person name="Cannon C."/>
            <person name="Castanera R."/>
            <person name="Culley D."/>
            <person name="Daum C."/>
            <person name="Ezra D."/>
            <person name="Gonzalez J."/>
            <person name="Henrissat B."/>
            <person name="Kuo A."/>
            <person name="Liang C."/>
            <person name="Lipzen A."/>
            <person name="Lutzoni F."/>
            <person name="Magnuson J."/>
            <person name="Mondo S."/>
            <person name="Nolan M."/>
            <person name="Ohm R."/>
            <person name="Pangilinan J."/>
            <person name="Park H.-J."/>
            <person name="Ramirez L."/>
            <person name="Alfaro M."/>
            <person name="Sun H."/>
            <person name="Tritt A."/>
            <person name="Yoshinaga Y."/>
            <person name="Zwiers L.-H."/>
            <person name="Turgeon B."/>
            <person name="Goodwin S."/>
            <person name="Spatafora J."/>
            <person name="Crous P."/>
            <person name="Grigoriev I."/>
        </authorList>
    </citation>
    <scope>NUCLEOTIDE SEQUENCE</scope>
    <source>
        <strain evidence="2">CBS 119925</strain>
    </source>
</reference>
<evidence type="ECO:0000256" key="1">
    <source>
        <dbReference type="SAM" id="MobiDB-lite"/>
    </source>
</evidence>